<evidence type="ECO:0000259" key="3">
    <source>
        <dbReference type="PROSITE" id="PS50110"/>
    </source>
</evidence>
<dbReference type="PROSITE" id="PS50110">
    <property type="entry name" value="RESPONSE_REGULATORY"/>
    <property type="match status" value="1"/>
</dbReference>
<dbReference type="PANTHER" id="PTHR44591">
    <property type="entry name" value="STRESS RESPONSE REGULATOR PROTEIN 1"/>
    <property type="match status" value="1"/>
</dbReference>
<comment type="caution">
    <text evidence="4">The sequence shown here is derived from an EMBL/GenBank/DDBJ whole genome shotgun (WGS) entry which is preliminary data.</text>
</comment>
<sequence length="120" mass="12981">MDIIVASSDGELRRSLADLLGRSSNHVRTTPRSSELIQWAIDGEADAVVVDVDLVGMDGVEALPILKQIRPKVPIIMLSSDTSMEVGRRIAEIGVFYHFVKPVDPSDLMQVVRAVGGAGR</sequence>
<dbReference type="SUPFAM" id="SSF52172">
    <property type="entry name" value="CheY-like"/>
    <property type="match status" value="1"/>
</dbReference>
<dbReference type="EMBL" id="MFKF01000418">
    <property type="protein sequence ID" value="OGG44053.1"/>
    <property type="molecule type" value="Genomic_DNA"/>
</dbReference>
<feature type="domain" description="Response regulatory" evidence="3">
    <location>
        <begin position="2"/>
        <end position="116"/>
    </location>
</feature>
<evidence type="ECO:0000256" key="1">
    <source>
        <dbReference type="ARBA" id="ARBA00022553"/>
    </source>
</evidence>
<dbReference type="InterPro" id="IPR011006">
    <property type="entry name" value="CheY-like_superfamily"/>
</dbReference>
<name>A0A1F6C4N9_HANXR</name>
<dbReference type="AlphaFoldDB" id="A0A1F6C4N9"/>
<organism evidence="4 5">
    <name type="scientific">Handelsmanbacteria sp. (strain RIFCSPLOWO2_12_FULL_64_10)</name>
    <dbReference type="NCBI Taxonomy" id="1817868"/>
    <lineage>
        <taxon>Bacteria</taxon>
        <taxon>Candidatus Handelsmaniibacteriota</taxon>
    </lineage>
</organism>
<dbReference type="PANTHER" id="PTHR44591:SF20">
    <property type="entry name" value="PROTEIN PILH"/>
    <property type="match status" value="1"/>
</dbReference>
<dbReference type="Gene3D" id="3.40.50.2300">
    <property type="match status" value="1"/>
</dbReference>
<dbReference type="SMART" id="SM00448">
    <property type="entry name" value="REC"/>
    <property type="match status" value="1"/>
</dbReference>
<keyword evidence="1 2" id="KW-0597">Phosphoprotein</keyword>
<dbReference type="Pfam" id="PF00072">
    <property type="entry name" value="Response_reg"/>
    <property type="match status" value="1"/>
</dbReference>
<dbReference type="InterPro" id="IPR050595">
    <property type="entry name" value="Bact_response_regulator"/>
</dbReference>
<gene>
    <name evidence="4" type="ORF">A3F84_28010</name>
</gene>
<reference evidence="4 5" key="1">
    <citation type="journal article" date="2016" name="Nat. Commun.">
        <title>Thousands of microbial genomes shed light on interconnected biogeochemical processes in an aquifer system.</title>
        <authorList>
            <person name="Anantharaman K."/>
            <person name="Brown C.T."/>
            <person name="Hug L.A."/>
            <person name="Sharon I."/>
            <person name="Castelle C.J."/>
            <person name="Probst A.J."/>
            <person name="Thomas B.C."/>
            <person name="Singh A."/>
            <person name="Wilkins M.J."/>
            <person name="Karaoz U."/>
            <person name="Brodie E.L."/>
            <person name="Williams K.H."/>
            <person name="Hubbard S.S."/>
            <person name="Banfield J.F."/>
        </authorList>
    </citation>
    <scope>NUCLEOTIDE SEQUENCE [LARGE SCALE GENOMIC DNA]</scope>
    <source>
        <strain evidence="5">RIFCSPLOWO2_12_FULL_64_10</strain>
    </source>
</reference>
<proteinExistence type="predicted"/>
<dbReference type="InterPro" id="IPR001789">
    <property type="entry name" value="Sig_transdc_resp-reg_receiver"/>
</dbReference>
<feature type="modified residue" description="4-aspartylphosphate" evidence="2">
    <location>
        <position position="51"/>
    </location>
</feature>
<accession>A0A1F6C4N9</accession>
<evidence type="ECO:0000313" key="4">
    <source>
        <dbReference type="EMBL" id="OGG44053.1"/>
    </source>
</evidence>
<dbReference type="GO" id="GO:0000160">
    <property type="term" value="P:phosphorelay signal transduction system"/>
    <property type="evidence" value="ECO:0007669"/>
    <property type="project" value="InterPro"/>
</dbReference>
<dbReference type="Proteomes" id="UP000178606">
    <property type="component" value="Unassembled WGS sequence"/>
</dbReference>
<evidence type="ECO:0000256" key="2">
    <source>
        <dbReference type="PROSITE-ProRule" id="PRU00169"/>
    </source>
</evidence>
<protein>
    <recommendedName>
        <fullName evidence="3">Response regulatory domain-containing protein</fullName>
    </recommendedName>
</protein>
<evidence type="ECO:0000313" key="5">
    <source>
        <dbReference type="Proteomes" id="UP000178606"/>
    </source>
</evidence>